<reference evidence="1" key="1">
    <citation type="submission" date="2023-03" db="EMBL/GenBank/DDBJ databases">
        <title>Massive genome expansion in bonnet fungi (Mycena s.s.) driven by repeated elements and novel gene families across ecological guilds.</title>
        <authorList>
            <consortium name="Lawrence Berkeley National Laboratory"/>
            <person name="Harder C.B."/>
            <person name="Miyauchi S."/>
            <person name="Viragh M."/>
            <person name="Kuo A."/>
            <person name="Thoen E."/>
            <person name="Andreopoulos B."/>
            <person name="Lu D."/>
            <person name="Skrede I."/>
            <person name="Drula E."/>
            <person name="Henrissat B."/>
            <person name="Morin E."/>
            <person name="Kohler A."/>
            <person name="Barry K."/>
            <person name="LaButti K."/>
            <person name="Morin E."/>
            <person name="Salamov A."/>
            <person name="Lipzen A."/>
            <person name="Mereny Z."/>
            <person name="Hegedus B."/>
            <person name="Baldrian P."/>
            <person name="Stursova M."/>
            <person name="Weitz H."/>
            <person name="Taylor A."/>
            <person name="Grigoriev I.V."/>
            <person name="Nagy L.G."/>
            <person name="Martin F."/>
            <person name="Kauserud H."/>
        </authorList>
    </citation>
    <scope>NUCLEOTIDE SEQUENCE</scope>
    <source>
        <strain evidence="1">CBHHK002</strain>
    </source>
</reference>
<name>A0AAD7ALL1_9AGAR</name>
<evidence type="ECO:0000313" key="2">
    <source>
        <dbReference type="Proteomes" id="UP001218218"/>
    </source>
</evidence>
<dbReference type="Proteomes" id="UP001218218">
    <property type="component" value="Unassembled WGS sequence"/>
</dbReference>
<comment type="caution">
    <text evidence="1">The sequence shown here is derived from an EMBL/GenBank/DDBJ whole genome shotgun (WGS) entry which is preliminary data.</text>
</comment>
<gene>
    <name evidence="1" type="ORF">DFH08DRAFT_950658</name>
</gene>
<dbReference type="AlphaFoldDB" id="A0AAD7ALL1"/>
<sequence>MPFLSAPANVSYAKATKETHRVETKCRHTFKVATKSLGVVQELELKLGIITHWELGSKVWVKAAKMTSSCRYQLDQLQGLVVARMFELSKVNMLGTSEFLVQDGMFTELGMQGYKLHKHIAKVLQAHLKSMRTIFEHYSMVASVMTLPKRLLAWDEVVGYAFLTEFELLQ</sequence>
<dbReference type="EMBL" id="JARIHO010000004">
    <property type="protein sequence ID" value="KAJ7362390.1"/>
    <property type="molecule type" value="Genomic_DNA"/>
</dbReference>
<proteinExistence type="predicted"/>
<keyword evidence="2" id="KW-1185">Reference proteome</keyword>
<organism evidence="1 2">
    <name type="scientific">Mycena albidolilacea</name>
    <dbReference type="NCBI Taxonomy" id="1033008"/>
    <lineage>
        <taxon>Eukaryota</taxon>
        <taxon>Fungi</taxon>
        <taxon>Dikarya</taxon>
        <taxon>Basidiomycota</taxon>
        <taxon>Agaricomycotina</taxon>
        <taxon>Agaricomycetes</taxon>
        <taxon>Agaricomycetidae</taxon>
        <taxon>Agaricales</taxon>
        <taxon>Marasmiineae</taxon>
        <taxon>Mycenaceae</taxon>
        <taxon>Mycena</taxon>
    </lineage>
</organism>
<accession>A0AAD7ALL1</accession>
<evidence type="ECO:0000313" key="1">
    <source>
        <dbReference type="EMBL" id="KAJ7362390.1"/>
    </source>
</evidence>
<protein>
    <submittedName>
        <fullName evidence="1">Uncharacterized protein</fullName>
    </submittedName>
</protein>